<evidence type="ECO:0000256" key="15">
    <source>
        <dbReference type="RuleBase" id="RU366005"/>
    </source>
</evidence>
<comment type="function">
    <text evidence="15">Proteolytically removes the C-terminal three residues of farnesylated proteins.</text>
</comment>
<dbReference type="Pfam" id="PF16491">
    <property type="entry name" value="Peptidase_M48_N"/>
    <property type="match status" value="1"/>
</dbReference>
<dbReference type="FunFam" id="3.30.2010.10:FF:000002">
    <property type="entry name" value="CAAX prenyl protease"/>
    <property type="match status" value="1"/>
</dbReference>
<dbReference type="Pfam" id="PF01435">
    <property type="entry name" value="Peptidase_M48"/>
    <property type="match status" value="1"/>
</dbReference>
<dbReference type="GO" id="GO:0046872">
    <property type="term" value="F:metal ion binding"/>
    <property type="evidence" value="ECO:0007669"/>
    <property type="project" value="UniProtKB-UniRule"/>
</dbReference>
<evidence type="ECO:0000256" key="14">
    <source>
        <dbReference type="PIRSR" id="PIRSR627057-2"/>
    </source>
</evidence>
<dbReference type="PANTHER" id="PTHR10120">
    <property type="entry name" value="CAAX PRENYL PROTEASE 1"/>
    <property type="match status" value="1"/>
</dbReference>
<comment type="caution">
    <text evidence="15">Lacks conserved residue(s) required for the propagation of feature annotation.</text>
</comment>
<evidence type="ECO:0000313" key="19">
    <source>
        <dbReference type="Proteomes" id="UP000193498"/>
    </source>
</evidence>
<feature type="active site" evidence="13">
    <location>
        <position position="283"/>
    </location>
</feature>
<evidence type="ECO:0000256" key="11">
    <source>
        <dbReference type="ARBA" id="ARBA00044456"/>
    </source>
</evidence>
<keyword evidence="5 15" id="KW-0378">Hydrolase</keyword>
<feature type="domain" description="Peptidase M48" evidence="16">
    <location>
        <begin position="212"/>
        <end position="414"/>
    </location>
</feature>
<proteinExistence type="inferred from homology"/>
<comment type="similarity">
    <text evidence="12 15">Belongs to the peptidase M48A family.</text>
</comment>
<keyword evidence="2 15" id="KW-0645">Protease</keyword>
<dbReference type="EMBL" id="MCFE01000001">
    <property type="protein sequence ID" value="ORY08389.1"/>
    <property type="molecule type" value="Genomic_DNA"/>
</dbReference>
<feature type="binding site" evidence="14">
    <location>
        <position position="282"/>
    </location>
    <ligand>
        <name>Zn(2+)</name>
        <dbReference type="ChEBI" id="CHEBI:29105"/>
        <note>catalytic</note>
    </ligand>
</feature>
<evidence type="ECO:0000256" key="3">
    <source>
        <dbReference type="ARBA" id="ARBA00022692"/>
    </source>
</evidence>
<dbReference type="GO" id="GO:0005789">
    <property type="term" value="C:endoplasmic reticulum membrane"/>
    <property type="evidence" value="ECO:0007669"/>
    <property type="project" value="UniProtKB-SubCell"/>
</dbReference>
<keyword evidence="3 15" id="KW-0812">Transmembrane</keyword>
<evidence type="ECO:0000256" key="8">
    <source>
        <dbReference type="ARBA" id="ARBA00022989"/>
    </source>
</evidence>
<dbReference type="InterPro" id="IPR027057">
    <property type="entry name" value="CAXX_Prtase_1"/>
</dbReference>
<keyword evidence="8 15" id="KW-1133">Transmembrane helix</keyword>
<sequence length="419" mass="48801">MGSYKSYVLTFSWAVYLFETYLSYRQHCKLQEPRRPKAIEGIVTEEEFEKARQYGLDKSRFGFLSSTWSQLENSLLIQYEFLAWAWGVAGSLIGYFGYGSEYEIFQSVFFFVIISLVGSLTSLPFSLYSTFVIEQRHGFNKQTYRLFFEDLLKGYLVGGAIGIPLISVFLWIVKSTGEQFYYYVWVFMLLFQVLMITIYPTYIQPLFNTFTPLPENELRKDIEGLAKRIEFPLTQLYVIDGSKRSSHSNAYFYGFFKNKRIVLFDTLLEDSTNPEICAVLGHELGHWKLNHVFKLFTISQVHLFFLFYLFSKFIANRALYLDFGFSDTPTLVGLMLFSYIFSPVESVLGFCMNVLSRMHEFQADAFAEKLGYAEQLKSGLIKLHTKNKGNMNPDVWYSTYHYSHPPLVERLNALGIKQE</sequence>
<dbReference type="STRING" id="1314790.A0A1Y1ZDU4"/>
<organism evidence="18 19">
    <name type="scientific">Basidiobolus meristosporus CBS 931.73</name>
    <dbReference type="NCBI Taxonomy" id="1314790"/>
    <lineage>
        <taxon>Eukaryota</taxon>
        <taxon>Fungi</taxon>
        <taxon>Fungi incertae sedis</taxon>
        <taxon>Zoopagomycota</taxon>
        <taxon>Entomophthoromycotina</taxon>
        <taxon>Basidiobolomycetes</taxon>
        <taxon>Basidiobolales</taxon>
        <taxon>Basidiobolaceae</taxon>
        <taxon>Basidiobolus</taxon>
    </lineage>
</organism>
<evidence type="ECO:0000313" key="18">
    <source>
        <dbReference type="EMBL" id="ORY08389.1"/>
    </source>
</evidence>
<dbReference type="OrthoDB" id="360839at2759"/>
<keyword evidence="10 15" id="KW-0472">Membrane</keyword>
<evidence type="ECO:0000256" key="7">
    <source>
        <dbReference type="ARBA" id="ARBA00022833"/>
    </source>
</evidence>
<accession>A0A1Y1ZDU4</accession>
<feature type="transmembrane region" description="Helical" evidence="15">
    <location>
        <begin position="154"/>
        <end position="174"/>
    </location>
</feature>
<feature type="binding site" evidence="14">
    <location>
        <position position="286"/>
    </location>
    <ligand>
        <name>Zn(2+)</name>
        <dbReference type="ChEBI" id="CHEBI:29105"/>
        <note>catalytic</note>
    </ligand>
</feature>
<name>A0A1Y1ZDU4_9FUNG</name>
<keyword evidence="19" id="KW-1185">Reference proteome</keyword>
<dbReference type="Proteomes" id="UP000193498">
    <property type="component" value="Unassembled WGS sequence"/>
</dbReference>
<feature type="binding site" evidence="14">
    <location>
        <position position="360"/>
    </location>
    <ligand>
        <name>Zn(2+)</name>
        <dbReference type="ChEBI" id="CHEBI:29105"/>
        <note>catalytic</note>
    </ligand>
</feature>
<protein>
    <recommendedName>
        <fullName evidence="15">CAAX prenyl protease</fullName>
        <ecNumber evidence="15">3.4.24.84</ecNumber>
    </recommendedName>
</protein>
<keyword evidence="7 14" id="KW-0862">Zinc</keyword>
<feature type="transmembrane region" description="Helical" evidence="15">
    <location>
        <begin position="104"/>
        <end position="133"/>
    </location>
</feature>
<keyword evidence="4 14" id="KW-0479">Metal-binding</keyword>
<dbReference type="AlphaFoldDB" id="A0A1Y1ZDU4"/>
<evidence type="ECO:0000256" key="1">
    <source>
        <dbReference type="ARBA" id="ARBA00004477"/>
    </source>
</evidence>
<evidence type="ECO:0000259" key="17">
    <source>
        <dbReference type="Pfam" id="PF16491"/>
    </source>
</evidence>
<evidence type="ECO:0000256" key="12">
    <source>
        <dbReference type="ARBA" id="ARBA00060927"/>
    </source>
</evidence>
<evidence type="ECO:0000256" key="6">
    <source>
        <dbReference type="ARBA" id="ARBA00022824"/>
    </source>
</evidence>
<dbReference type="EC" id="3.4.24.84" evidence="15"/>
<dbReference type="InterPro" id="IPR032456">
    <property type="entry name" value="Peptidase_M48_N"/>
</dbReference>
<comment type="subcellular location">
    <subcellularLocation>
        <location evidence="1 15">Endoplasmic reticulum membrane</location>
        <topology evidence="1 15">Multi-pass membrane protein</topology>
    </subcellularLocation>
</comment>
<comment type="catalytic activity">
    <reaction evidence="11 15">
        <text>Hydrolyzes the peptide bond -P2-(S-farnesyl or geranylgeranyl)C-P1'-P2'-P3'-COOH where P1' and P2' are amino acids with aliphatic side chains and P3' is any C-terminal residue.</text>
        <dbReference type="EC" id="3.4.24.84"/>
    </reaction>
</comment>
<feature type="transmembrane region" description="Helical" evidence="15">
    <location>
        <begin position="180"/>
        <end position="199"/>
    </location>
</feature>
<evidence type="ECO:0000256" key="13">
    <source>
        <dbReference type="PIRSR" id="PIRSR627057-1"/>
    </source>
</evidence>
<evidence type="ECO:0000256" key="2">
    <source>
        <dbReference type="ARBA" id="ARBA00022670"/>
    </source>
</evidence>
<dbReference type="CDD" id="cd07343">
    <property type="entry name" value="M48A_Zmpste24p_like"/>
    <property type="match status" value="1"/>
</dbReference>
<comment type="caution">
    <text evidence="18">The sequence shown here is derived from an EMBL/GenBank/DDBJ whole genome shotgun (WGS) entry which is preliminary data.</text>
</comment>
<dbReference type="InterPro" id="IPR001915">
    <property type="entry name" value="Peptidase_M48"/>
</dbReference>
<evidence type="ECO:0000256" key="9">
    <source>
        <dbReference type="ARBA" id="ARBA00023049"/>
    </source>
</evidence>
<evidence type="ECO:0000256" key="4">
    <source>
        <dbReference type="ARBA" id="ARBA00022723"/>
    </source>
</evidence>
<evidence type="ECO:0000259" key="16">
    <source>
        <dbReference type="Pfam" id="PF01435"/>
    </source>
</evidence>
<evidence type="ECO:0000256" key="10">
    <source>
        <dbReference type="ARBA" id="ARBA00023136"/>
    </source>
</evidence>
<dbReference type="Gene3D" id="3.30.2010.10">
    <property type="entry name" value="Metalloproteases ('zincins'), catalytic domain"/>
    <property type="match status" value="1"/>
</dbReference>
<feature type="transmembrane region" description="Helical" evidence="15">
    <location>
        <begin position="81"/>
        <end position="98"/>
    </location>
</feature>
<feature type="domain" description="CAAX prenyl protease 1 N-terminal" evidence="17">
    <location>
        <begin position="26"/>
        <end position="209"/>
    </location>
</feature>
<evidence type="ECO:0000256" key="5">
    <source>
        <dbReference type="ARBA" id="ARBA00022801"/>
    </source>
</evidence>
<keyword evidence="9 15" id="KW-0482">Metalloprotease</keyword>
<comment type="cofactor">
    <cofactor evidence="14 15">
        <name>Zn(2+)</name>
        <dbReference type="ChEBI" id="CHEBI:29105"/>
    </cofactor>
    <text evidence="14 15">Binds 1 zinc ion per subunit.</text>
</comment>
<feature type="active site" description="Proton donor" evidence="13">
    <location>
        <position position="364"/>
    </location>
</feature>
<dbReference type="FunCoup" id="A0A1Y1ZDU4">
    <property type="interactions" value="1002"/>
</dbReference>
<keyword evidence="6 15" id="KW-0256">Endoplasmic reticulum</keyword>
<dbReference type="GO" id="GO:0071586">
    <property type="term" value="P:CAAX-box protein processing"/>
    <property type="evidence" value="ECO:0007669"/>
    <property type="project" value="UniProtKB-UniRule"/>
</dbReference>
<dbReference type="GO" id="GO:0004222">
    <property type="term" value="F:metalloendopeptidase activity"/>
    <property type="evidence" value="ECO:0007669"/>
    <property type="project" value="UniProtKB-UniRule"/>
</dbReference>
<gene>
    <name evidence="18" type="ORF">K493DRAFT_343494</name>
</gene>
<reference evidence="18 19" key="1">
    <citation type="submission" date="2016-07" db="EMBL/GenBank/DDBJ databases">
        <title>Pervasive Adenine N6-methylation of Active Genes in Fungi.</title>
        <authorList>
            <consortium name="DOE Joint Genome Institute"/>
            <person name="Mondo S.J."/>
            <person name="Dannebaum R.O."/>
            <person name="Kuo R.C."/>
            <person name="Labutti K."/>
            <person name="Haridas S."/>
            <person name="Kuo A."/>
            <person name="Salamov A."/>
            <person name="Ahrendt S.R."/>
            <person name="Lipzen A."/>
            <person name="Sullivan W."/>
            <person name="Andreopoulos W.B."/>
            <person name="Clum A."/>
            <person name="Lindquist E."/>
            <person name="Daum C."/>
            <person name="Ramamoorthy G.K."/>
            <person name="Gryganskyi A."/>
            <person name="Culley D."/>
            <person name="Magnuson J.K."/>
            <person name="James T.Y."/>
            <person name="O'Malley M.A."/>
            <person name="Stajich J.E."/>
            <person name="Spatafora J.W."/>
            <person name="Visel A."/>
            <person name="Grigoriev I.V."/>
        </authorList>
    </citation>
    <scope>NUCLEOTIDE SEQUENCE [LARGE SCALE GENOMIC DNA]</scope>
    <source>
        <strain evidence="18 19">CBS 931.73</strain>
    </source>
</reference>
<dbReference type="InParanoid" id="A0A1Y1ZDU4"/>